<evidence type="ECO:0000313" key="1">
    <source>
        <dbReference type="EMBL" id="MBP4142540.1"/>
    </source>
</evidence>
<keyword evidence="2" id="KW-1185">Reference proteome</keyword>
<accession>A0ABS5CV90</accession>
<dbReference type="EMBL" id="JAGFBU010000004">
    <property type="protein sequence ID" value="MBP4142540.1"/>
    <property type="molecule type" value="Genomic_DNA"/>
</dbReference>
<organism evidence="1 2">
    <name type="scientific">Flavobacterium flabelliforme</name>
    <dbReference type="NCBI Taxonomy" id="2816119"/>
    <lineage>
        <taxon>Bacteria</taxon>
        <taxon>Pseudomonadati</taxon>
        <taxon>Bacteroidota</taxon>
        <taxon>Flavobacteriia</taxon>
        <taxon>Flavobacteriales</taxon>
        <taxon>Flavobacteriaceae</taxon>
        <taxon>Flavobacterium</taxon>
    </lineage>
</organism>
<gene>
    <name evidence="1" type="ORF">J3S90_12080</name>
</gene>
<sequence length="59" mass="6466">MKTIKKQALSNKFNLEKMKVAKLENLHLVNGGNNALAFDGDVATVTQSKKAETVNTISY</sequence>
<protein>
    <recommendedName>
        <fullName evidence="3">Natural product</fullName>
    </recommendedName>
</protein>
<evidence type="ECO:0000313" key="2">
    <source>
        <dbReference type="Proteomes" id="UP000674217"/>
    </source>
</evidence>
<proteinExistence type="predicted"/>
<evidence type="ECO:0008006" key="3">
    <source>
        <dbReference type="Google" id="ProtNLM"/>
    </source>
</evidence>
<comment type="caution">
    <text evidence="1">The sequence shown here is derived from an EMBL/GenBank/DDBJ whole genome shotgun (WGS) entry which is preliminary data.</text>
</comment>
<dbReference type="Proteomes" id="UP000674217">
    <property type="component" value="Unassembled WGS sequence"/>
</dbReference>
<dbReference type="RefSeq" id="WP_210646392.1">
    <property type="nucleotide sequence ID" value="NZ_JAGFBU010000004.1"/>
</dbReference>
<name>A0ABS5CV90_9FLAO</name>
<reference evidence="1 2" key="1">
    <citation type="submission" date="2021-03" db="EMBL/GenBank/DDBJ databases">
        <title>Flavobacterium Flabelliformis Sp. Nov. And Flavobacterium Geliluteum Sp. Nov., Two Novel Multidrug Resistant Psychrophilic Species Isolated From Antarctica.</title>
        <authorList>
            <person name="Kralova S."/>
            <person name="Busse H.J."/>
            <person name="Bezdicek M."/>
            <person name="Nykrynova M."/>
            <person name="Kroupova E."/>
            <person name="Krsek D."/>
            <person name="Sedlacek I."/>
        </authorList>
    </citation>
    <scope>NUCLEOTIDE SEQUENCE [LARGE SCALE GENOMIC DNA]</scope>
    <source>
        <strain evidence="1 2">P4023</strain>
    </source>
</reference>